<dbReference type="Pfam" id="PF09103">
    <property type="entry name" value="BRCA-2_OB1"/>
    <property type="match status" value="1"/>
</dbReference>
<protein>
    <recommendedName>
        <fullName evidence="1">BRCA2 OB1 domain-containing protein</fullName>
    </recommendedName>
</protein>
<dbReference type="InterPro" id="IPR015525">
    <property type="entry name" value="BRCA2"/>
</dbReference>
<gene>
    <name evidence="2" type="ORF">PPRIM_AZ9-3.1.T0360047</name>
</gene>
<proteinExistence type="predicted"/>
<dbReference type="GO" id="GO:0000724">
    <property type="term" value="P:double-strand break repair via homologous recombination"/>
    <property type="evidence" value="ECO:0007669"/>
    <property type="project" value="InterPro"/>
</dbReference>
<accession>A0A8S1LCM2</accession>
<dbReference type="GO" id="GO:0006355">
    <property type="term" value="P:regulation of DNA-templated transcription"/>
    <property type="evidence" value="ECO:0007669"/>
    <property type="project" value="TreeGrafter"/>
</dbReference>
<organism evidence="2 3">
    <name type="scientific">Paramecium primaurelia</name>
    <dbReference type="NCBI Taxonomy" id="5886"/>
    <lineage>
        <taxon>Eukaryota</taxon>
        <taxon>Sar</taxon>
        <taxon>Alveolata</taxon>
        <taxon>Ciliophora</taxon>
        <taxon>Intramacronucleata</taxon>
        <taxon>Oligohymenophorea</taxon>
        <taxon>Peniculida</taxon>
        <taxon>Parameciidae</taxon>
        <taxon>Paramecium</taxon>
    </lineage>
</organism>
<name>A0A8S1LCM2_PARPR</name>
<dbReference type="EMBL" id="CAJJDM010000035">
    <property type="protein sequence ID" value="CAD8064281.1"/>
    <property type="molecule type" value="Genomic_DNA"/>
</dbReference>
<keyword evidence="3" id="KW-1185">Reference proteome</keyword>
<dbReference type="PANTHER" id="PTHR11289">
    <property type="entry name" value="BREAST CANCER TYPE 2 SUSCEPTIBILITY PROTEIN BRCA2"/>
    <property type="match status" value="1"/>
</dbReference>
<dbReference type="Proteomes" id="UP000688137">
    <property type="component" value="Unassembled WGS sequence"/>
</dbReference>
<evidence type="ECO:0000313" key="3">
    <source>
        <dbReference type="Proteomes" id="UP000688137"/>
    </source>
</evidence>
<comment type="caution">
    <text evidence="2">The sequence shown here is derived from an EMBL/GenBank/DDBJ whole genome shotgun (WGS) entry which is preliminary data.</text>
</comment>
<dbReference type="AlphaFoldDB" id="A0A8S1LCM2"/>
<evidence type="ECO:0000313" key="2">
    <source>
        <dbReference type="EMBL" id="CAD8064281.1"/>
    </source>
</evidence>
<evidence type="ECO:0000259" key="1">
    <source>
        <dbReference type="Pfam" id="PF09103"/>
    </source>
</evidence>
<dbReference type="PANTHER" id="PTHR11289:SF0">
    <property type="entry name" value="BREAST CANCER TYPE 2 SUSCEPTIBILITY PROTEIN"/>
    <property type="match status" value="1"/>
</dbReference>
<feature type="domain" description="BRCA2 OB1" evidence="1">
    <location>
        <begin position="5"/>
        <end position="89"/>
    </location>
</feature>
<dbReference type="InterPro" id="IPR015187">
    <property type="entry name" value="BRCA2_OB_1"/>
</dbReference>
<sequence>MEQCQDRMILELSDGWYSLFYIFEQSYEQIYKKIKIGQKLHVTNLKEYPIIFNTSNVKIITQYPFTKLLVTTKINSIKKAKINSKLGRQQQKYFIRSIKSLRNGTIPCIDVFIVSKSYLINVNQKNQRKALLFNSETENEEEMQQLRNSKLCFFITVMDSLNNFNERQCQIKEFKDIIVYINDPLQYETICVGQRVQIINASNSIKKQVQNQLNHQDFNMNYKNIKIIKINCNQQIIDMKCRLKQIITLNLNYQMQLKTSMIKIKILKQKYKIIFLVIFQNINK</sequence>
<reference evidence="2" key="1">
    <citation type="submission" date="2021-01" db="EMBL/GenBank/DDBJ databases">
        <authorList>
            <consortium name="Genoscope - CEA"/>
            <person name="William W."/>
        </authorList>
    </citation>
    <scope>NUCLEOTIDE SEQUENCE</scope>
</reference>